<dbReference type="AlphaFoldDB" id="A0A5C3LEI0"/>
<dbReference type="EMBL" id="ML213737">
    <property type="protein sequence ID" value="TFK31529.1"/>
    <property type="molecule type" value="Genomic_DNA"/>
</dbReference>
<reference evidence="1 2" key="1">
    <citation type="journal article" date="2019" name="Nat. Ecol. Evol.">
        <title>Megaphylogeny resolves global patterns of mushroom evolution.</title>
        <authorList>
            <person name="Varga T."/>
            <person name="Krizsan K."/>
            <person name="Foldi C."/>
            <person name="Dima B."/>
            <person name="Sanchez-Garcia M."/>
            <person name="Sanchez-Ramirez S."/>
            <person name="Szollosi G.J."/>
            <person name="Szarkandi J.G."/>
            <person name="Papp V."/>
            <person name="Albert L."/>
            <person name="Andreopoulos W."/>
            <person name="Angelini C."/>
            <person name="Antonin V."/>
            <person name="Barry K.W."/>
            <person name="Bougher N.L."/>
            <person name="Buchanan P."/>
            <person name="Buyck B."/>
            <person name="Bense V."/>
            <person name="Catcheside P."/>
            <person name="Chovatia M."/>
            <person name="Cooper J."/>
            <person name="Damon W."/>
            <person name="Desjardin D."/>
            <person name="Finy P."/>
            <person name="Geml J."/>
            <person name="Haridas S."/>
            <person name="Hughes K."/>
            <person name="Justo A."/>
            <person name="Karasinski D."/>
            <person name="Kautmanova I."/>
            <person name="Kiss B."/>
            <person name="Kocsube S."/>
            <person name="Kotiranta H."/>
            <person name="LaButti K.M."/>
            <person name="Lechner B.E."/>
            <person name="Liimatainen K."/>
            <person name="Lipzen A."/>
            <person name="Lukacs Z."/>
            <person name="Mihaltcheva S."/>
            <person name="Morgado L.N."/>
            <person name="Niskanen T."/>
            <person name="Noordeloos M.E."/>
            <person name="Ohm R.A."/>
            <person name="Ortiz-Santana B."/>
            <person name="Ovrebo C."/>
            <person name="Racz N."/>
            <person name="Riley R."/>
            <person name="Savchenko A."/>
            <person name="Shiryaev A."/>
            <person name="Soop K."/>
            <person name="Spirin V."/>
            <person name="Szebenyi C."/>
            <person name="Tomsovsky M."/>
            <person name="Tulloss R.E."/>
            <person name="Uehling J."/>
            <person name="Grigoriev I.V."/>
            <person name="Vagvolgyi C."/>
            <person name="Papp T."/>
            <person name="Martin F.M."/>
            <person name="Miettinen O."/>
            <person name="Hibbett D.S."/>
            <person name="Nagy L.G."/>
        </authorList>
    </citation>
    <scope>NUCLEOTIDE SEQUENCE [LARGE SCALE GENOMIC DNA]</scope>
    <source>
        <strain evidence="1 2">CBS 166.37</strain>
    </source>
</reference>
<feature type="non-terminal residue" evidence="1">
    <location>
        <position position="1"/>
    </location>
</feature>
<proteinExistence type="predicted"/>
<organism evidence="1 2">
    <name type="scientific">Crucibulum laeve</name>
    <dbReference type="NCBI Taxonomy" id="68775"/>
    <lineage>
        <taxon>Eukaryota</taxon>
        <taxon>Fungi</taxon>
        <taxon>Dikarya</taxon>
        <taxon>Basidiomycota</taxon>
        <taxon>Agaricomycotina</taxon>
        <taxon>Agaricomycetes</taxon>
        <taxon>Agaricomycetidae</taxon>
        <taxon>Agaricales</taxon>
        <taxon>Agaricineae</taxon>
        <taxon>Nidulariaceae</taxon>
        <taxon>Crucibulum</taxon>
    </lineage>
</organism>
<protein>
    <submittedName>
        <fullName evidence="1">Uncharacterized protein</fullName>
    </submittedName>
</protein>
<gene>
    <name evidence="1" type="ORF">BDQ12DRAFT_618749</name>
</gene>
<sequence>CAKSLRQFNFVTDEDYQLEVAMLHPNTIIPNPITISHDINKIYIEMSYIVKEYLMVSLHYIFTA</sequence>
<keyword evidence="2" id="KW-1185">Reference proteome</keyword>
<evidence type="ECO:0000313" key="2">
    <source>
        <dbReference type="Proteomes" id="UP000308652"/>
    </source>
</evidence>
<evidence type="ECO:0000313" key="1">
    <source>
        <dbReference type="EMBL" id="TFK31529.1"/>
    </source>
</evidence>
<name>A0A5C3LEI0_9AGAR</name>
<accession>A0A5C3LEI0</accession>
<dbReference type="Proteomes" id="UP000308652">
    <property type="component" value="Unassembled WGS sequence"/>
</dbReference>